<dbReference type="InterPro" id="IPR029468">
    <property type="entry name" value="O-ag_pol_Wzy"/>
</dbReference>
<reference evidence="2" key="1">
    <citation type="submission" date="2021-05" db="EMBL/GenBank/DDBJ databases">
        <authorList>
            <person name="Pietrasiak N."/>
            <person name="Ward R."/>
            <person name="Stajich J.E."/>
            <person name="Kurbessoian T."/>
        </authorList>
    </citation>
    <scope>NUCLEOTIDE SEQUENCE</scope>
    <source>
        <strain evidence="2">HA4357-MV3</strain>
    </source>
</reference>
<dbReference type="NCBIfam" id="TIGR04370">
    <property type="entry name" value="glyco_rpt_poly"/>
    <property type="match status" value="1"/>
</dbReference>
<keyword evidence="1" id="KW-0812">Transmembrane</keyword>
<accession>A0A9E3H8U2</accession>
<evidence type="ECO:0000256" key="1">
    <source>
        <dbReference type="SAM" id="Phobius"/>
    </source>
</evidence>
<feature type="transmembrane region" description="Helical" evidence="1">
    <location>
        <begin position="468"/>
        <end position="487"/>
    </location>
</feature>
<feature type="transmembrane region" description="Helical" evidence="1">
    <location>
        <begin position="206"/>
        <end position="228"/>
    </location>
</feature>
<protein>
    <submittedName>
        <fullName evidence="2">O-antigen polysaccharide polymerase Wzy family protein</fullName>
    </submittedName>
</protein>
<keyword evidence="1" id="KW-0472">Membrane</keyword>
<feature type="transmembrane region" description="Helical" evidence="1">
    <location>
        <begin position="76"/>
        <end position="94"/>
    </location>
</feature>
<proteinExistence type="predicted"/>
<feature type="transmembrane region" description="Helical" evidence="1">
    <location>
        <begin position="284"/>
        <end position="303"/>
    </location>
</feature>
<keyword evidence="1" id="KW-1133">Transmembrane helix</keyword>
<evidence type="ECO:0000313" key="3">
    <source>
        <dbReference type="Proteomes" id="UP000813215"/>
    </source>
</evidence>
<dbReference type="Pfam" id="PF14296">
    <property type="entry name" value="O-ag_pol_Wzy"/>
    <property type="match status" value="1"/>
</dbReference>
<gene>
    <name evidence="2" type="ORF">KME28_14400</name>
</gene>
<evidence type="ECO:0000313" key="2">
    <source>
        <dbReference type="EMBL" id="MBW4432878.1"/>
    </source>
</evidence>
<organism evidence="2 3">
    <name type="scientific">Pelatocladus maniniholoensis HA4357-MV3</name>
    <dbReference type="NCBI Taxonomy" id="1117104"/>
    <lineage>
        <taxon>Bacteria</taxon>
        <taxon>Bacillati</taxon>
        <taxon>Cyanobacteriota</taxon>
        <taxon>Cyanophyceae</taxon>
        <taxon>Nostocales</taxon>
        <taxon>Nostocaceae</taxon>
        <taxon>Pelatocladus</taxon>
    </lineage>
</organism>
<feature type="transmembrane region" description="Helical" evidence="1">
    <location>
        <begin position="165"/>
        <end position="186"/>
    </location>
</feature>
<comment type="caution">
    <text evidence="2">The sequence shown here is derived from an EMBL/GenBank/DDBJ whole genome shotgun (WGS) entry which is preliminary data.</text>
</comment>
<dbReference type="Proteomes" id="UP000813215">
    <property type="component" value="Unassembled WGS sequence"/>
</dbReference>
<reference evidence="2" key="2">
    <citation type="journal article" date="2022" name="Microbiol. Resour. Announc.">
        <title>Metagenome Sequencing to Explore Phylogenomics of Terrestrial Cyanobacteria.</title>
        <authorList>
            <person name="Ward R.D."/>
            <person name="Stajich J.E."/>
            <person name="Johansen J.R."/>
            <person name="Huntemann M."/>
            <person name="Clum A."/>
            <person name="Foster B."/>
            <person name="Foster B."/>
            <person name="Roux S."/>
            <person name="Palaniappan K."/>
            <person name="Varghese N."/>
            <person name="Mukherjee S."/>
            <person name="Reddy T.B.K."/>
            <person name="Daum C."/>
            <person name="Copeland A."/>
            <person name="Chen I.A."/>
            <person name="Ivanova N.N."/>
            <person name="Kyrpides N.C."/>
            <person name="Shapiro N."/>
            <person name="Eloe-Fadrosh E.A."/>
            <person name="Pietrasiak N."/>
        </authorList>
    </citation>
    <scope>NUCLEOTIDE SEQUENCE</scope>
    <source>
        <strain evidence="2">HA4357-MV3</strain>
    </source>
</reference>
<feature type="transmembrane region" description="Helical" evidence="1">
    <location>
        <begin position="412"/>
        <end position="433"/>
    </location>
</feature>
<feature type="transmembrane region" description="Helical" evidence="1">
    <location>
        <begin position="48"/>
        <end position="69"/>
    </location>
</feature>
<name>A0A9E3H8U2_9NOST</name>
<dbReference type="AlphaFoldDB" id="A0A9E3H8U2"/>
<feature type="transmembrane region" description="Helical" evidence="1">
    <location>
        <begin position="121"/>
        <end position="144"/>
    </location>
</feature>
<feature type="transmembrane region" description="Helical" evidence="1">
    <location>
        <begin position="16"/>
        <end position="36"/>
    </location>
</feature>
<sequence length="497" mass="55972">MLMNATKIVNPNKTNLVIIIRIQCAFLIALILFRFIYEPFTYKPESLIYPFCCLLCGLTIWSLWSWYLLTKNLFNPYLLFFLSAFLFNGGQALLEVFHLNEDGIGTWDIIFETPPLSSDNILNTLFLVIISLGTFHLGALISLAKFKVKSSIFNSQKTKFSLNSRYCYIVGWFLLCISLIPAIFVLKNTFLTVMASGYNSIYLQDSATSFSATPKILADFIIPASLFLLAGSQTRYKGKLISVTVIVIYAIVRFFLGERNQAVMPLIALAWLWHNLIRPIPKTFLFSIGSLLIFVIFPLVAITRNTAGQDRLSINFLLEAFSSIDNPVIASISEMGGSMLTVAYTIQIVPSERNFQMGAEYFYALLTLVPNIFGKLHPTIARGIPNHWLTEQLNPYFASVGGSYGFSFIAEAYLNFGWIGTPIALGVIGFIFTKLTLWAEKYREPAKMAMVASFLSFFLFYARAESAMVVRPLVWYSLIPYLGVVFLSQSSSKKLTK</sequence>
<feature type="transmembrane region" description="Helical" evidence="1">
    <location>
        <begin position="445"/>
        <end position="462"/>
    </location>
</feature>
<feature type="transmembrane region" description="Helical" evidence="1">
    <location>
        <begin position="240"/>
        <end position="256"/>
    </location>
</feature>
<dbReference type="EMBL" id="JAHHHW010000094">
    <property type="protein sequence ID" value="MBW4432878.1"/>
    <property type="molecule type" value="Genomic_DNA"/>
</dbReference>